<dbReference type="AlphaFoldDB" id="A0A127PGX6"/>
<dbReference type="PATRIC" id="fig|158899.10.peg.4236"/>
<proteinExistence type="predicted"/>
<reference evidence="1 2" key="1">
    <citation type="submission" date="2015-11" db="EMBL/GenBank/DDBJ databases">
        <title>Exploring the genomic traits of fungus-feeding bacterial genus Collimonas.</title>
        <authorList>
            <person name="Song C."/>
            <person name="Schmidt R."/>
            <person name="de Jager V."/>
            <person name="Krzyzanowska D."/>
            <person name="Jongedijk E."/>
            <person name="Cankar K."/>
            <person name="Beekwilder J."/>
            <person name="van Veen A."/>
            <person name="de Boer W."/>
            <person name="van Veen J.A."/>
            <person name="Garbeva P."/>
        </authorList>
    </citation>
    <scope>NUCLEOTIDE SEQUENCE [LARGE SCALE GENOMIC DNA]</scope>
    <source>
        <strain evidence="1 2">Ter6</strain>
    </source>
</reference>
<name>A0A127PGX6_9BURK</name>
<evidence type="ECO:0000313" key="1">
    <source>
        <dbReference type="EMBL" id="AMO96874.1"/>
    </source>
</evidence>
<dbReference type="EMBL" id="CP013232">
    <property type="protein sequence ID" value="AMO96874.1"/>
    <property type="molecule type" value="Genomic_DNA"/>
</dbReference>
<organism evidence="1">
    <name type="scientific">Collimonas fungivorans</name>
    <dbReference type="NCBI Taxonomy" id="158899"/>
    <lineage>
        <taxon>Bacteria</taxon>
        <taxon>Pseudomonadati</taxon>
        <taxon>Pseudomonadota</taxon>
        <taxon>Betaproteobacteria</taxon>
        <taxon>Burkholderiales</taxon>
        <taxon>Oxalobacteraceae</taxon>
        <taxon>Collimonas</taxon>
    </lineage>
</organism>
<accession>A0A127PGX6</accession>
<dbReference type="Proteomes" id="UP000072421">
    <property type="component" value="Chromosome"/>
</dbReference>
<gene>
    <name evidence="1" type="ORF">CFter6_4273</name>
</gene>
<sequence>MSPGCSYFSACGDIDPAFLLPAWRDRCATASQVSCRMDRACAVRYYFAQPLTIYILADS</sequence>
<evidence type="ECO:0000313" key="2">
    <source>
        <dbReference type="Proteomes" id="UP000072421"/>
    </source>
</evidence>
<protein>
    <submittedName>
        <fullName evidence="1">Uncharacterized protein</fullName>
    </submittedName>
</protein>